<feature type="domain" description="Peptidase M12B" evidence="3">
    <location>
        <begin position="30"/>
        <end position="247"/>
    </location>
</feature>
<protein>
    <recommendedName>
        <fullName evidence="3">Peptidase M12B domain-containing protein</fullName>
    </recommendedName>
</protein>
<evidence type="ECO:0000256" key="1">
    <source>
        <dbReference type="PROSITE-ProRule" id="PRU00276"/>
    </source>
</evidence>
<dbReference type="Proteomes" id="UP001374579">
    <property type="component" value="Unassembled WGS sequence"/>
</dbReference>
<feature type="signal peptide" evidence="2">
    <location>
        <begin position="1"/>
        <end position="21"/>
    </location>
</feature>
<dbReference type="GO" id="GO:0046872">
    <property type="term" value="F:metal ion binding"/>
    <property type="evidence" value="ECO:0007669"/>
    <property type="project" value="UniProtKB-KW"/>
</dbReference>
<organism evidence="4 5">
    <name type="scientific">Littorina saxatilis</name>
    <dbReference type="NCBI Taxonomy" id="31220"/>
    <lineage>
        <taxon>Eukaryota</taxon>
        <taxon>Metazoa</taxon>
        <taxon>Spiralia</taxon>
        <taxon>Lophotrochozoa</taxon>
        <taxon>Mollusca</taxon>
        <taxon>Gastropoda</taxon>
        <taxon>Caenogastropoda</taxon>
        <taxon>Littorinimorpha</taxon>
        <taxon>Littorinoidea</taxon>
        <taxon>Littorinidae</taxon>
        <taxon>Littorina</taxon>
    </lineage>
</organism>
<dbReference type="SUPFAM" id="SSF55486">
    <property type="entry name" value="Metalloproteases ('zincins'), catalytic domain"/>
    <property type="match status" value="1"/>
</dbReference>
<keyword evidence="5" id="KW-1185">Reference proteome</keyword>
<keyword evidence="2" id="KW-0732">Signal</keyword>
<feature type="active site" evidence="1">
    <location>
        <position position="192"/>
    </location>
</feature>
<dbReference type="PANTHER" id="PTHR11905:SF159">
    <property type="entry name" value="ADAM METALLOPROTEASE"/>
    <property type="match status" value="1"/>
</dbReference>
<dbReference type="PROSITE" id="PS50215">
    <property type="entry name" value="ADAM_MEPRO"/>
    <property type="match status" value="1"/>
</dbReference>
<comment type="caution">
    <text evidence="1">Lacks conserved residue(s) required for the propagation of feature annotation.</text>
</comment>
<dbReference type="InterPro" id="IPR024079">
    <property type="entry name" value="MetalloPept_cat_dom_sf"/>
</dbReference>
<feature type="chain" id="PRO_5042988936" description="Peptidase M12B domain-containing protein" evidence="2">
    <location>
        <begin position="22"/>
        <end position="247"/>
    </location>
</feature>
<dbReference type="GO" id="GO:0006509">
    <property type="term" value="P:membrane protein ectodomain proteolysis"/>
    <property type="evidence" value="ECO:0007669"/>
    <property type="project" value="TreeGrafter"/>
</dbReference>
<feature type="binding site" evidence="1">
    <location>
        <position position="201"/>
    </location>
    <ligand>
        <name>Zn(2+)</name>
        <dbReference type="ChEBI" id="CHEBI:29105"/>
        <note>catalytic</note>
    </ligand>
</feature>
<gene>
    <name evidence="4" type="ORF">V1264_012291</name>
</gene>
<dbReference type="InterPro" id="IPR001590">
    <property type="entry name" value="Peptidase_M12B"/>
</dbReference>
<evidence type="ECO:0000313" key="5">
    <source>
        <dbReference type="Proteomes" id="UP001374579"/>
    </source>
</evidence>
<keyword evidence="1" id="KW-0862">Zinc</keyword>
<sequence>MNPAQCFTVLVFGVLVSLTDGAPIDSSVHNSIETRVIVDRLAFSNWKADLTSATDTDAKRNADTEAQITDYIRSVFAGANVIFKQLDAYGIDLDTRIVGIEFITDETISTEVYDGNRVSSDKVLNTFKLWLKGKKYPRADHTVLFTGWDLSDGTQSHVLGVAYLEKMCHSTDSLSAVEVKRNGNSVFTLVHELGHSLNAKHDGDENTCGTDSMKIMDAGRTLNSTHNFKFSNCSRSYIKNFLQTLHE</sequence>
<accession>A0AAN9BWP3</accession>
<dbReference type="EMBL" id="JBAMIC010000002">
    <property type="protein sequence ID" value="KAK7112917.1"/>
    <property type="molecule type" value="Genomic_DNA"/>
</dbReference>
<feature type="binding site" evidence="1">
    <location>
        <position position="191"/>
    </location>
    <ligand>
        <name>Zn(2+)</name>
        <dbReference type="ChEBI" id="CHEBI:29105"/>
        <note>catalytic</note>
    </ligand>
</feature>
<keyword evidence="1" id="KW-0479">Metal-binding</keyword>
<name>A0AAN9BWP3_9CAEN</name>
<dbReference type="AlphaFoldDB" id="A0AAN9BWP3"/>
<feature type="binding site" evidence="1">
    <location>
        <position position="195"/>
    </location>
    <ligand>
        <name>Zn(2+)</name>
        <dbReference type="ChEBI" id="CHEBI:29105"/>
        <note>catalytic</note>
    </ligand>
</feature>
<dbReference type="Gene3D" id="3.40.390.10">
    <property type="entry name" value="Collagenase (Catalytic Domain)"/>
    <property type="match status" value="1"/>
</dbReference>
<proteinExistence type="predicted"/>
<dbReference type="GO" id="GO:0004222">
    <property type="term" value="F:metalloendopeptidase activity"/>
    <property type="evidence" value="ECO:0007669"/>
    <property type="project" value="InterPro"/>
</dbReference>
<evidence type="ECO:0000313" key="4">
    <source>
        <dbReference type="EMBL" id="KAK7112917.1"/>
    </source>
</evidence>
<evidence type="ECO:0000259" key="3">
    <source>
        <dbReference type="PROSITE" id="PS50215"/>
    </source>
</evidence>
<comment type="caution">
    <text evidence="4">The sequence shown here is derived from an EMBL/GenBank/DDBJ whole genome shotgun (WGS) entry which is preliminary data.</text>
</comment>
<evidence type="ECO:0000256" key="2">
    <source>
        <dbReference type="SAM" id="SignalP"/>
    </source>
</evidence>
<dbReference type="PANTHER" id="PTHR11905">
    <property type="entry name" value="ADAM A DISINTEGRIN AND METALLOPROTEASE DOMAIN"/>
    <property type="match status" value="1"/>
</dbReference>
<reference evidence="4 5" key="1">
    <citation type="submission" date="2024-02" db="EMBL/GenBank/DDBJ databases">
        <title>Chromosome-scale genome assembly of the rough periwinkle Littorina saxatilis.</title>
        <authorList>
            <person name="De Jode A."/>
            <person name="Faria R."/>
            <person name="Formenti G."/>
            <person name="Sims Y."/>
            <person name="Smith T.P."/>
            <person name="Tracey A."/>
            <person name="Wood J.M.D."/>
            <person name="Zagrodzka Z.B."/>
            <person name="Johannesson K."/>
            <person name="Butlin R.K."/>
            <person name="Leder E.H."/>
        </authorList>
    </citation>
    <scope>NUCLEOTIDE SEQUENCE [LARGE SCALE GENOMIC DNA]</scope>
    <source>
        <strain evidence="4">Snail1</strain>
        <tissue evidence="4">Muscle</tissue>
    </source>
</reference>
<dbReference type="Pfam" id="PF01421">
    <property type="entry name" value="Reprolysin"/>
    <property type="match status" value="1"/>
</dbReference>